<dbReference type="SUPFAM" id="SSF48019">
    <property type="entry name" value="post-AAA+ oligomerization domain-like"/>
    <property type="match status" value="1"/>
</dbReference>
<dbReference type="PANTHER" id="PTHR34388:SF1">
    <property type="entry name" value="DNA POLYMERASE III SUBUNIT DELTA"/>
    <property type="match status" value="1"/>
</dbReference>
<dbReference type="NCBIfam" id="TIGR01128">
    <property type="entry name" value="holA"/>
    <property type="match status" value="1"/>
</dbReference>
<dbReference type="EMBL" id="JAEKJA010000020">
    <property type="protein sequence ID" value="MBJ3777824.1"/>
    <property type="molecule type" value="Genomic_DNA"/>
</dbReference>
<keyword evidence="5" id="KW-0235">DNA replication</keyword>
<dbReference type="GO" id="GO:0009360">
    <property type="term" value="C:DNA polymerase III complex"/>
    <property type="evidence" value="ECO:0007669"/>
    <property type="project" value="InterPro"/>
</dbReference>
<evidence type="ECO:0000313" key="11">
    <source>
        <dbReference type="Proteomes" id="UP000609531"/>
    </source>
</evidence>
<keyword evidence="6" id="KW-0239">DNA-directed DNA polymerase</keyword>
<gene>
    <name evidence="10" type="primary">holA</name>
    <name evidence="10" type="ORF">JCR33_19105</name>
</gene>
<reference evidence="10" key="1">
    <citation type="submission" date="2020-12" db="EMBL/GenBank/DDBJ databases">
        <title>Bacterial taxonomy.</title>
        <authorList>
            <person name="Pan X."/>
        </authorList>
    </citation>
    <scope>NUCLEOTIDE SEQUENCE</scope>
    <source>
        <strain evidence="10">B2012</strain>
    </source>
</reference>
<evidence type="ECO:0000256" key="5">
    <source>
        <dbReference type="ARBA" id="ARBA00022705"/>
    </source>
</evidence>
<comment type="catalytic activity">
    <reaction evidence="8">
        <text>DNA(n) + a 2'-deoxyribonucleoside 5'-triphosphate = DNA(n+1) + diphosphate</text>
        <dbReference type="Rhea" id="RHEA:22508"/>
        <dbReference type="Rhea" id="RHEA-COMP:17339"/>
        <dbReference type="Rhea" id="RHEA-COMP:17340"/>
        <dbReference type="ChEBI" id="CHEBI:33019"/>
        <dbReference type="ChEBI" id="CHEBI:61560"/>
        <dbReference type="ChEBI" id="CHEBI:173112"/>
        <dbReference type="EC" id="2.7.7.7"/>
    </reaction>
</comment>
<dbReference type="InterPro" id="IPR010372">
    <property type="entry name" value="DNA_pol3_delta_N"/>
</dbReference>
<comment type="similarity">
    <text evidence="7">Belongs to the DNA polymerase HolA subunit family.</text>
</comment>
<dbReference type="PANTHER" id="PTHR34388">
    <property type="entry name" value="DNA POLYMERASE III SUBUNIT DELTA"/>
    <property type="match status" value="1"/>
</dbReference>
<dbReference type="Gene3D" id="1.10.8.60">
    <property type="match status" value="1"/>
</dbReference>
<dbReference type="GO" id="GO:0006261">
    <property type="term" value="P:DNA-templated DNA replication"/>
    <property type="evidence" value="ECO:0007669"/>
    <property type="project" value="TreeGrafter"/>
</dbReference>
<dbReference type="RefSeq" id="WP_198883720.1">
    <property type="nucleotide sequence ID" value="NZ_JAEKJA010000020.1"/>
</dbReference>
<dbReference type="GO" id="GO:0003887">
    <property type="term" value="F:DNA-directed DNA polymerase activity"/>
    <property type="evidence" value="ECO:0007669"/>
    <property type="project" value="UniProtKB-KW"/>
</dbReference>
<keyword evidence="3 10" id="KW-0808">Transferase</keyword>
<evidence type="ECO:0000256" key="1">
    <source>
        <dbReference type="ARBA" id="ARBA00012417"/>
    </source>
</evidence>
<evidence type="ECO:0000256" key="8">
    <source>
        <dbReference type="ARBA" id="ARBA00049244"/>
    </source>
</evidence>
<dbReference type="Gene3D" id="3.40.50.300">
    <property type="entry name" value="P-loop containing nucleotide triphosphate hydrolases"/>
    <property type="match status" value="1"/>
</dbReference>
<evidence type="ECO:0000256" key="3">
    <source>
        <dbReference type="ARBA" id="ARBA00022679"/>
    </source>
</evidence>
<dbReference type="InterPro" id="IPR008921">
    <property type="entry name" value="DNA_pol3_clamp-load_cplx_C"/>
</dbReference>
<organism evidence="10 11">
    <name type="scientific">Acuticoccus mangrovi</name>
    <dbReference type="NCBI Taxonomy" id="2796142"/>
    <lineage>
        <taxon>Bacteria</taxon>
        <taxon>Pseudomonadati</taxon>
        <taxon>Pseudomonadota</taxon>
        <taxon>Alphaproteobacteria</taxon>
        <taxon>Hyphomicrobiales</taxon>
        <taxon>Amorphaceae</taxon>
        <taxon>Acuticoccus</taxon>
    </lineage>
</organism>
<dbReference type="InterPro" id="IPR005790">
    <property type="entry name" value="DNA_polIII_delta"/>
</dbReference>
<accession>A0A934MN35</accession>
<protein>
    <recommendedName>
        <fullName evidence="2">DNA polymerase III subunit delta</fullName>
        <ecNumber evidence="1">2.7.7.7</ecNumber>
    </recommendedName>
</protein>
<evidence type="ECO:0000256" key="6">
    <source>
        <dbReference type="ARBA" id="ARBA00022932"/>
    </source>
</evidence>
<dbReference type="SUPFAM" id="SSF52540">
    <property type="entry name" value="P-loop containing nucleoside triphosphate hydrolases"/>
    <property type="match status" value="1"/>
</dbReference>
<evidence type="ECO:0000313" key="10">
    <source>
        <dbReference type="EMBL" id="MBJ3777824.1"/>
    </source>
</evidence>
<proteinExistence type="inferred from homology"/>
<dbReference type="Pfam" id="PF06144">
    <property type="entry name" value="DNA_pol3_delta"/>
    <property type="match status" value="1"/>
</dbReference>
<dbReference type="AlphaFoldDB" id="A0A934MN35"/>
<evidence type="ECO:0000256" key="4">
    <source>
        <dbReference type="ARBA" id="ARBA00022695"/>
    </source>
</evidence>
<dbReference type="EC" id="2.7.7.7" evidence="1"/>
<comment type="caution">
    <text evidence="10">The sequence shown here is derived from an EMBL/GenBank/DDBJ whole genome shotgun (WGS) entry which is preliminary data.</text>
</comment>
<name>A0A934MN35_9HYPH</name>
<dbReference type="Proteomes" id="UP000609531">
    <property type="component" value="Unassembled WGS sequence"/>
</dbReference>
<evidence type="ECO:0000256" key="7">
    <source>
        <dbReference type="ARBA" id="ARBA00034754"/>
    </source>
</evidence>
<keyword evidence="4 10" id="KW-0548">Nucleotidyltransferase</keyword>
<feature type="domain" description="DNA polymerase III delta N-terminal" evidence="9">
    <location>
        <begin position="24"/>
        <end position="89"/>
    </location>
</feature>
<sequence length="342" mass="36522">MTTARPHEIGRRYPEAAKLPPVLLIFGPDRGLVTEVTAAIMQLFEAVGDDPFAVVKLDAATITSDPARLVDEANTVSLFGDRRLIVVRDGAGRNLTPAVAPLLKAPPRDAVVVVEAGDLKRGTGLRKQVEDDRTAVAIHCPVDTEKDLERMIDAEAAHLGLTVDADARVALKERLGGDHAASRNEVAKACLYAVDTGRLTLADVDAIVGDVSVSQMSDAVDAAFLGRREALDSLLNRLLRQDSAAVTLLMAAQRLSHALEQAAAAMATGASPERAVDTLRPPLYGSHRQTAPRILHHWTPKALRSASALIASATFETRIRPALAPAIARDALLRIASHVVMR</sequence>
<evidence type="ECO:0000256" key="2">
    <source>
        <dbReference type="ARBA" id="ARBA00017703"/>
    </source>
</evidence>
<dbReference type="GO" id="GO:0003677">
    <property type="term" value="F:DNA binding"/>
    <property type="evidence" value="ECO:0007669"/>
    <property type="project" value="InterPro"/>
</dbReference>
<keyword evidence="11" id="KW-1185">Reference proteome</keyword>
<dbReference type="InterPro" id="IPR027417">
    <property type="entry name" value="P-loop_NTPase"/>
</dbReference>
<evidence type="ECO:0000259" key="9">
    <source>
        <dbReference type="Pfam" id="PF06144"/>
    </source>
</evidence>